<reference evidence="1 2" key="1">
    <citation type="submission" date="2014-04" db="EMBL/GenBank/DDBJ databases">
        <title>Genome evolution of avian class.</title>
        <authorList>
            <person name="Zhang G."/>
            <person name="Li C."/>
        </authorList>
    </citation>
    <scope>NUCLEOTIDE SEQUENCE [LARGE SCALE GENOMIC DNA]</scope>
    <source>
        <strain evidence="1">BGI_Y956</strain>
    </source>
</reference>
<sequence length="142" mass="14706">LRGVGAASRRDVSIDQDPAVVVTMAGVVEILVELVAVHLTQELGLAQLVQGVKAMVVRWWGELAQVGMEARGMQGGEGRCVVAGRRRRRRKGRAAGGRGDHAGGGLRYGAERVVTAREGAARVLRGVGGSSEVGAVMLIGAG</sequence>
<feature type="non-terminal residue" evidence="1">
    <location>
        <position position="1"/>
    </location>
</feature>
<dbReference type="AlphaFoldDB" id="A0A091V804"/>
<name>A0A091V804_NIPNI</name>
<organism evidence="1 2">
    <name type="scientific">Nipponia nippon</name>
    <name type="common">Crested ibis</name>
    <name type="synonym">Ibis nippon</name>
    <dbReference type="NCBI Taxonomy" id="128390"/>
    <lineage>
        <taxon>Eukaryota</taxon>
        <taxon>Metazoa</taxon>
        <taxon>Chordata</taxon>
        <taxon>Craniata</taxon>
        <taxon>Vertebrata</taxon>
        <taxon>Euteleostomi</taxon>
        <taxon>Archelosauria</taxon>
        <taxon>Archosauria</taxon>
        <taxon>Dinosauria</taxon>
        <taxon>Saurischia</taxon>
        <taxon>Theropoda</taxon>
        <taxon>Coelurosauria</taxon>
        <taxon>Aves</taxon>
        <taxon>Neognathae</taxon>
        <taxon>Neoaves</taxon>
        <taxon>Aequornithes</taxon>
        <taxon>Pelecaniformes</taxon>
        <taxon>Threskiornithidae</taxon>
        <taxon>Nipponia</taxon>
    </lineage>
</organism>
<protein>
    <submittedName>
        <fullName evidence="1">Uncharacterized protein</fullName>
    </submittedName>
</protein>
<dbReference type="Proteomes" id="UP000053283">
    <property type="component" value="Unassembled WGS sequence"/>
</dbReference>
<gene>
    <name evidence="1" type="ORF">Y956_03778</name>
</gene>
<dbReference type="EMBL" id="KL410766">
    <property type="protein sequence ID" value="KFQ99248.1"/>
    <property type="molecule type" value="Genomic_DNA"/>
</dbReference>
<evidence type="ECO:0000313" key="1">
    <source>
        <dbReference type="EMBL" id="KFQ99248.1"/>
    </source>
</evidence>
<feature type="non-terminal residue" evidence="1">
    <location>
        <position position="142"/>
    </location>
</feature>
<evidence type="ECO:0000313" key="2">
    <source>
        <dbReference type="Proteomes" id="UP000053283"/>
    </source>
</evidence>
<accession>A0A091V804</accession>
<proteinExistence type="predicted"/>
<keyword evidence="2" id="KW-1185">Reference proteome</keyword>